<dbReference type="Proteomes" id="UP000246073">
    <property type="component" value="Unassembled WGS sequence"/>
</dbReference>
<evidence type="ECO:0000256" key="1">
    <source>
        <dbReference type="ARBA" id="ARBA00001946"/>
    </source>
</evidence>
<dbReference type="InterPro" id="IPR036376">
    <property type="entry name" value="RuBisCO_lsu_C_sf"/>
</dbReference>
<protein>
    <submittedName>
        <fullName evidence="7">Similar to ribulose-1,5-bisphosphate carboxylase, Type III</fullName>
    </submittedName>
</protein>
<dbReference type="Gene3D" id="3.30.70.150">
    <property type="entry name" value="RuBisCO large subunit, N-terminal domain"/>
    <property type="match status" value="1"/>
</dbReference>
<dbReference type="PANTHER" id="PTHR42704">
    <property type="entry name" value="RIBULOSE BISPHOSPHATE CARBOXYLASE"/>
    <property type="match status" value="1"/>
</dbReference>
<dbReference type="InterPro" id="IPR036422">
    <property type="entry name" value="RuBisCO_lsu_N_sf"/>
</dbReference>
<evidence type="ECO:0000313" key="7">
    <source>
        <dbReference type="EMBL" id="SPL61664.1"/>
    </source>
</evidence>
<evidence type="ECO:0000259" key="5">
    <source>
        <dbReference type="Pfam" id="PF00016"/>
    </source>
</evidence>
<name>A0A2P9HC31_9HYPH</name>
<comment type="cofactor">
    <cofactor evidence="1">
        <name>Mg(2+)</name>
        <dbReference type="ChEBI" id="CHEBI:18420"/>
    </cofactor>
</comment>
<dbReference type="InterPro" id="IPR000685">
    <property type="entry name" value="RuBisCO_lsu_C"/>
</dbReference>
<dbReference type="InterPro" id="IPR050030">
    <property type="entry name" value="OiaX"/>
</dbReference>
<dbReference type="GO" id="GO:0015977">
    <property type="term" value="P:carbon fixation"/>
    <property type="evidence" value="ECO:0007669"/>
    <property type="project" value="InterPro"/>
</dbReference>
<dbReference type="SFLD" id="SFLDG00301">
    <property type="entry name" value="RuBisCO-like_proteins"/>
    <property type="match status" value="1"/>
</dbReference>
<feature type="domain" description="Ribulose bisphosphate carboxylase large subunit C-terminal" evidence="5">
    <location>
        <begin position="148"/>
        <end position="427"/>
    </location>
</feature>
<dbReference type="InterPro" id="IPR017443">
    <property type="entry name" value="RuBisCO_lsu_fd_N"/>
</dbReference>
<dbReference type="Gene3D" id="3.20.20.110">
    <property type="entry name" value="Ribulose bisphosphate carboxylase, large subunit, C-terminal domain"/>
    <property type="match status" value="1"/>
</dbReference>
<evidence type="ECO:0000256" key="4">
    <source>
        <dbReference type="RuleBase" id="RU003834"/>
    </source>
</evidence>
<keyword evidence="2" id="KW-0479">Metal-binding</keyword>
<dbReference type="InterPro" id="IPR020878">
    <property type="entry name" value="RuBisCo_large_chain_AS"/>
</dbReference>
<dbReference type="Pfam" id="PF00016">
    <property type="entry name" value="RuBisCO_large"/>
    <property type="match status" value="1"/>
</dbReference>
<accession>A0A2P9HC31</accession>
<organism evidence="7 8">
    <name type="scientific">Ochrobactrum soli</name>
    <dbReference type="NCBI Taxonomy" id="2448455"/>
    <lineage>
        <taxon>Bacteria</taxon>
        <taxon>Pseudomonadati</taxon>
        <taxon>Pseudomonadota</taxon>
        <taxon>Alphaproteobacteria</taxon>
        <taxon>Hyphomicrobiales</taxon>
        <taxon>Brucellaceae</taxon>
        <taxon>Brucella/Ochrobactrum group</taxon>
        <taxon>Ochrobactrum</taxon>
    </lineage>
</organism>
<dbReference type="CDD" id="cd08207">
    <property type="entry name" value="RLP_NonPhot"/>
    <property type="match status" value="1"/>
</dbReference>
<dbReference type="SUPFAM" id="SSF54966">
    <property type="entry name" value="RuBisCO, large subunit, small (N-terminal) domain"/>
    <property type="match status" value="1"/>
</dbReference>
<dbReference type="PANTHER" id="PTHR42704:SF17">
    <property type="entry name" value="RIBULOSE BISPHOSPHATE CARBOXYLASE LARGE CHAIN"/>
    <property type="match status" value="1"/>
</dbReference>
<feature type="domain" description="Ribulose bisphosphate carboxylase large subunit ferrodoxin-like N-terminal" evidence="6">
    <location>
        <begin position="23"/>
        <end position="138"/>
    </location>
</feature>
<evidence type="ECO:0000313" key="8">
    <source>
        <dbReference type="Proteomes" id="UP000246073"/>
    </source>
</evidence>
<evidence type="ECO:0000256" key="2">
    <source>
        <dbReference type="ARBA" id="ARBA00022723"/>
    </source>
</evidence>
<dbReference type="InterPro" id="IPR033966">
    <property type="entry name" value="RuBisCO"/>
</dbReference>
<dbReference type="GO" id="GO:0000287">
    <property type="term" value="F:magnesium ion binding"/>
    <property type="evidence" value="ECO:0007669"/>
    <property type="project" value="InterPro"/>
</dbReference>
<sequence>MRFSLARVKQRVTAIPMNIRLTYRIESTGNIEKMAAKIASDQSTGTFVAVPGETEELKARVAAKVLDIRPLEDAQVPAWPELERDHGPIRRADVDIAFPLDAVGTDLAALMTIAIGGVYSIKGMTGIRIVDMKLPQAFRNAHPGPQFGIEGSRKLTGVEKRPIIGTIVKPALGLRPHETAELVGELIRSGVDFIKDDEKLMSPAYSPLKDRIAAIMPRILDHEQKTGKKVMYAFGISHADPDEMMRNHDMVLEAGGNCAVVNINSIGFGGMSFLRKRSGLVLHAHRNGWDVLTRNPGAGMDFRVYQQFWRLLGVDQFQINGIRVKYWEPDESFVSSFKAISTPLFDPSDCPLPVAGSGQWGGQAPETYARTGRTTDLLYLCGGGIVSHPGGPAAGVRAVQQAWEAAVADIPLEVYAKDHPELAASLAKFGNGGEG</sequence>
<proteinExistence type="inferred from homology"/>
<dbReference type="SFLD" id="SFLDS00014">
    <property type="entry name" value="RuBisCO"/>
    <property type="match status" value="1"/>
</dbReference>
<comment type="similarity">
    <text evidence="4">Belongs to the RuBisCO large chain family.</text>
</comment>
<dbReference type="AlphaFoldDB" id="A0A2P9HC31"/>
<dbReference type="GO" id="GO:0016984">
    <property type="term" value="F:ribulose-bisphosphate carboxylase activity"/>
    <property type="evidence" value="ECO:0007669"/>
    <property type="project" value="InterPro"/>
</dbReference>
<dbReference type="PROSITE" id="PS00157">
    <property type="entry name" value="RUBISCO_LARGE"/>
    <property type="match status" value="1"/>
</dbReference>
<dbReference type="NCBIfam" id="NF042437">
    <property type="entry name" value="OxoIsoapPDcar_OiaX"/>
    <property type="match status" value="1"/>
</dbReference>
<dbReference type="EMBL" id="OOFM01000001">
    <property type="protein sequence ID" value="SPL61664.1"/>
    <property type="molecule type" value="Genomic_DNA"/>
</dbReference>
<dbReference type="SUPFAM" id="SSF51649">
    <property type="entry name" value="RuBisCo, C-terminal domain"/>
    <property type="match status" value="1"/>
</dbReference>
<evidence type="ECO:0000256" key="3">
    <source>
        <dbReference type="ARBA" id="ARBA00022842"/>
    </source>
</evidence>
<gene>
    <name evidence="7" type="ORF">OHAE_4456</name>
</gene>
<dbReference type="Pfam" id="PF02788">
    <property type="entry name" value="RuBisCO_large_N"/>
    <property type="match status" value="1"/>
</dbReference>
<reference evidence="8" key="1">
    <citation type="submission" date="2017-12" db="EMBL/GenBank/DDBJ databases">
        <authorList>
            <person name="Diaz M."/>
        </authorList>
    </citation>
    <scope>NUCLEOTIDE SEQUENCE [LARGE SCALE GENOMIC DNA]</scope>
    <source>
        <strain evidence="8">FI11154</strain>
    </source>
</reference>
<evidence type="ECO:0000259" key="6">
    <source>
        <dbReference type="Pfam" id="PF02788"/>
    </source>
</evidence>
<keyword evidence="3" id="KW-0460">Magnesium</keyword>